<keyword evidence="2" id="KW-1185">Reference proteome</keyword>
<evidence type="ECO:0008006" key="3">
    <source>
        <dbReference type="Google" id="ProtNLM"/>
    </source>
</evidence>
<sequence length="356" mass="39403">MTILTKEKLEEVASWAELSRSKNVTISAHVVGNIARRLMAAEAQLTASTELRQAQQEPAGWQARREGGDWFPIMDEDLDYYRDDGAEVREIYASITDVPDFRNRVRELLKIGSRAPDFSVFTGIENAIRRSECLSNIEALMSVSVIVGNDELDGSQVEISSSLLHWGEEPAKYLETFKAAAQVFFVGNASVIPEGWKLAPIAANLSMARAGAAAARKYMEETGGNSPFVIYDAMIAAAPQSDHTEQPLGMVIAAVRDVIAERQRQITEEGWTPEHDNAHSSGELARAAACYAQMSVREEFLSDGEYAASQKILPFDWPWEPAWWKPSNPRRDLVKAGALILAEIERIDRCATQSEG</sequence>
<accession>A0ABX9NRI8</accession>
<gene>
    <name evidence="1" type="ORF">D5077_06685</name>
</gene>
<dbReference type="Proteomes" id="UP000266633">
    <property type="component" value="Unassembled WGS sequence"/>
</dbReference>
<name>A0ABX9NRI8_9GAMM</name>
<evidence type="ECO:0000313" key="2">
    <source>
        <dbReference type="Proteomes" id="UP000266633"/>
    </source>
</evidence>
<dbReference type="RefSeq" id="WP_024108410.1">
    <property type="nucleotide sequence ID" value="NZ_CP031560.1"/>
</dbReference>
<organism evidence="1 2">
    <name type="scientific">Dickeya dianthicola</name>
    <dbReference type="NCBI Taxonomy" id="204039"/>
    <lineage>
        <taxon>Bacteria</taxon>
        <taxon>Pseudomonadati</taxon>
        <taxon>Pseudomonadota</taxon>
        <taxon>Gammaproteobacteria</taxon>
        <taxon>Enterobacterales</taxon>
        <taxon>Pectobacteriaceae</taxon>
        <taxon>Dickeya</taxon>
    </lineage>
</organism>
<evidence type="ECO:0000313" key="1">
    <source>
        <dbReference type="EMBL" id="RJL75261.1"/>
    </source>
</evidence>
<dbReference type="GeneID" id="49320925"/>
<reference evidence="1 2" key="1">
    <citation type="submission" date="2018-09" db="EMBL/GenBank/DDBJ databases">
        <title>Phylogenetic diversity of Pectobacterium and Dickeya strains causing blackleg disease of potato in Morocco.</title>
        <authorList>
            <person name="Oulghazi S."/>
            <person name="Moumni M."/>
            <person name="Faure D."/>
        </authorList>
    </citation>
    <scope>NUCLEOTIDE SEQUENCE [LARGE SCALE GENOMIC DNA]</scope>
    <source>
        <strain evidence="1 2">S4.16.03.LID</strain>
    </source>
</reference>
<protein>
    <recommendedName>
        <fullName evidence="3">Phage protein</fullName>
    </recommendedName>
</protein>
<proteinExistence type="predicted"/>
<comment type="caution">
    <text evidence="1">The sequence shown here is derived from an EMBL/GenBank/DDBJ whole genome shotgun (WGS) entry which is preliminary data.</text>
</comment>
<dbReference type="EMBL" id="QZDO01000020">
    <property type="protein sequence ID" value="RJL75261.1"/>
    <property type="molecule type" value="Genomic_DNA"/>
</dbReference>